<dbReference type="OrthoDB" id="8659436at2"/>
<dbReference type="PANTHER" id="PTHR33202:SF7">
    <property type="entry name" value="FERRIC UPTAKE REGULATION PROTEIN"/>
    <property type="match status" value="1"/>
</dbReference>
<evidence type="ECO:0000256" key="3">
    <source>
        <dbReference type="ARBA" id="ARBA00022833"/>
    </source>
</evidence>
<reference evidence="8 9" key="1">
    <citation type="journal article" date="2013" name="Genome Announc.">
        <title>Draft genome sequences for three mercury-methylating, sulfate-reducing bacteria.</title>
        <authorList>
            <person name="Brown S.D."/>
            <person name="Hurt R.A.Jr."/>
            <person name="Gilmour C.C."/>
            <person name="Elias D.A."/>
        </authorList>
    </citation>
    <scope>NUCLEOTIDE SEQUENCE [LARGE SCALE GENOMIC DNA]</scope>
    <source>
        <strain evidence="8 9">DSM 16529</strain>
    </source>
</reference>
<dbReference type="GO" id="GO:0045892">
    <property type="term" value="P:negative regulation of DNA-templated transcription"/>
    <property type="evidence" value="ECO:0007669"/>
    <property type="project" value="TreeGrafter"/>
</dbReference>
<feature type="binding site" evidence="7">
    <location>
        <position position="136"/>
    </location>
    <ligand>
        <name>Zn(2+)</name>
        <dbReference type="ChEBI" id="CHEBI:29105"/>
    </ligand>
</feature>
<evidence type="ECO:0000256" key="2">
    <source>
        <dbReference type="ARBA" id="ARBA00022491"/>
    </source>
</evidence>
<dbReference type="eggNOG" id="COG0735">
    <property type="taxonomic scope" value="Bacteria"/>
</dbReference>
<dbReference type="Gene3D" id="1.10.10.10">
    <property type="entry name" value="Winged helix-like DNA-binding domain superfamily/Winged helix DNA-binding domain"/>
    <property type="match status" value="1"/>
</dbReference>
<dbReference type="Pfam" id="PF01475">
    <property type="entry name" value="FUR"/>
    <property type="match status" value="1"/>
</dbReference>
<proteinExistence type="inferred from homology"/>
<evidence type="ECO:0000256" key="7">
    <source>
        <dbReference type="PIRSR" id="PIRSR602481-1"/>
    </source>
</evidence>
<dbReference type="GO" id="GO:0008270">
    <property type="term" value="F:zinc ion binding"/>
    <property type="evidence" value="ECO:0007669"/>
    <property type="project" value="TreeGrafter"/>
</dbReference>
<keyword evidence="9" id="KW-1185">Reference proteome</keyword>
<name>S7UJU8_9BACT</name>
<feature type="binding site" evidence="7">
    <location>
        <position position="99"/>
    </location>
    <ligand>
        <name>Zn(2+)</name>
        <dbReference type="ChEBI" id="CHEBI:29105"/>
    </ligand>
</feature>
<protein>
    <submittedName>
        <fullName evidence="8">Ferric uptake regulator, Fur family</fullName>
    </submittedName>
</protein>
<dbReference type="GO" id="GO:0000976">
    <property type="term" value="F:transcription cis-regulatory region binding"/>
    <property type="evidence" value="ECO:0007669"/>
    <property type="project" value="TreeGrafter"/>
</dbReference>
<dbReference type="PATRIC" id="fig|1121439.3.peg.1431"/>
<sequence>MTVEDTRAALRSAGLSATPHRLWVLALLEHAGRALSAPEILERAQSEQAMNKVTLYRILDLLAAKGLVAKSLGHDRSALYCLGERRTETAHGHFHCSGCGRALCLEIGAPALDLAALRASLPMRLDEISLNLFGRCPACLEHDAQSKAGEEP</sequence>
<keyword evidence="2" id="KW-0678">Repressor</keyword>
<evidence type="ECO:0000313" key="9">
    <source>
        <dbReference type="Proteomes" id="UP000014975"/>
    </source>
</evidence>
<dbReference type="SUPFAM" id="SSF46785">
    <property type="entry name" value="Winged helix' DNA-binding domain"/>
    <property type="match status" value="1"/>
</dbReference>
<dbReference type="STRING" id="1121439.dsat_2912"/>
<keyword evidence="6" id="KW-0804">Transcription</keyword>
<dbReference type="AlphaFoldDB" id="S7UJU8"/>
<dbReference type="RefSeq" id="WP_020886877.1">
    <property type="nucleotide sequence ID" value="NZ_ATHI01000017.1"/>
</dbReference>
<keyword evidence="7" id="KW-0479">Metal-binding</keyword>
<comment type="caution">
    <text evidence="8">The sequence shown here is derived from an EMBL/GenBank/DDBJ whole genome shotgun (WGS) entry which is preliminary data.</text>
</comment>
<dbReference type="GO" id="GO:1900376">
    <property type="term" value="P:regulation of secondary metabolite biosynthetic process"/>
    <property type="evidence" value="ECO:0007669"/>
    <property type="project" value="TreeGrafter"/>
</dbReference>
<feature type="binding site" evidence="7">
    <location>
        <position position="139"/>
    </location>
    <ligand>
        <name>Zn(2+)</name>
        <dbReference type="ChEBI" id="CHEBI:29105"/>
    </ligand>
</feature>
<feature type="binding site" evidence="7">
    <location>
        <position position="96"/>
    </location>
    <ligand>
        <name>Zn(2+)</name>
        <dbReference type="ChEBI" id="CHEBI:29105"/>
    </ligand>
</feature>
<evidence type="ECO:0000256" key="6">
    <source>
        <dbReference type="ARBA" id="ARBA00023163"/>
    </source>
</evidence>
<dbReference type="InterPro" id="IPR036388">
    <property type="entry name" value="WH-like_DNA-bd_sf"/>
</dbReference>
<evidence type="ECO:0000256" key="5">
    <source>
        <dbReference type="ARBA" id="ARBA00023125"/>
    </source>
</evidence>
<dbReference type="Gene3D" id="3.30.1490.190">
    <property type="match status" value="1"/>
</dbReference>
<keyword evidence="4" id="KW-0805">Transcription regulation</keyword>
<keyword evidence="5" id="KW-0238">DNA-binding</keyword>
<dbReference type="InterPro" id="IPR036390">
    <property type="entry name" value="WH_DNA-bd_sf"/>
</dbReference>
<comment type="similarity">
    <text evidence="1">Belongs to the Fur family.</text>
</comment>
<dbReference type="PANTHER" id="PTHR33202">
    <property type="entry name" value="ZINC UPTAKE REGULATION PROTEIN"/>
    <property type="match status" value="1"/>
</dbReference>
<evidence type="ECO:0000313" key="8">
    <source>
        <dbReference type="EMBL" id="EPR34084.1"/>
    </source>
</evidence>
<dbReference type="GO" id="GO:0003700">
    <property type="term" value="F:DNA-binding transcription factor activity"/>
    <property type="evidence" value="ECO:0007669"/>
    <property type="project" value="InterPro"/>
</dbReference>
<dbReference type="EMBL" id="ATHI01000017">
    <property type="protein sequence ID" value="EPR34084.1"/>
    <property type="molecule type" value="Genomic_DNA"/>
</dbReference>
<accession>S7UJU8</accession>
<gene>
    <name evidence="8" type="ORF">dsat_2912</name>
</gene>
<dbReference type="InterPro" id="IPR002481">
    <property type="entry name" value="FUR"/>
</dbReference>
<evidence type="ECO:0000256" key="1">
    <source>
        <dbReference type="ARBA" id="ARBA00007957"/>
    </source>
</evidence>
<organism evidence="8 9">
    <name type="scientific">Alkalidesulfovibrio alkalitolerans DSM 16529</name>
    <dbReference type="NCBI Taxonomy" id="1121439"/>
    <lineage>
        <taxon>Bacteria</taxon>
        <taxon>Pseudomonadati</taxon>
        <taxon>Thermodesulfobacteriota</taxon>
        <taxon>Desulfovibrionia</taxon>
        <taxon>Desulfovibrionales</taxon>
        <taxon>Desulfovibrionaceae</taxon>
        <taxon>Alkalidesulfovibrio</taxon>
    </lineage>
</organism>
<evidence type="ECO:0000256" key="4">
    <source>
        <dbReference type="ARBA" id="ARBA00023015"/>
    </source>
</evidence>
<comment type="cofactor">
    <cofactor evidence="7">
        <name>Zn(2+)</name>
        <dbReference type="ChEBI" id="CHEBI:29105"/>
    </cofactor>
    <text evidence="7">Binds 1 zinc ion per subunit.</text>
</comment>
<dbReference type="Proteomes" id="UP000014975">
    <property type="component" value="Unassembled WGS sequence"/>
</dbReference>
<keyword evidence="3 7" id="KW-0862">Zinc</keyword>
<dbReference type="InterPro" id="IPR043135">
    <property type="entry name" value="Fur_C"/>
</dbReference>